<evidence type="ECO:0000256" key="1">
    <source>
        <dbReference type="SAM" id="MobiDB-lite"/>
    </source>
</evidence>
<evidence type="ECO:0000313" key="4">
    <source>
        <dbReference type="EMBL" id="CAJ2507242.1"/>
    </source>
</evidence>
<comment type="caution">
    <text evidence="4">The sequence shown here is derived from an EMBL/GenBank/DDBJ whole genome shotgun (WGS) entry which is preliminary data.</text>
</comment>
<gene>
    <name evidence="4" type="ORF">KHLLAP_LOCUS7710</name>
</gene>
<sequence>MVNSNVLSLIAALASSGGLVQVNALGCYSHGPTFSDLGPLDVDSSINNFCNSDKPGTFTFHQAVTHCYSASSSCKRMEVTLTNRNGNDVSLSAADCNHYFGTERSACSHGSEQNQRSTPMTESAEQLMGLKVAQRWATEERN</sequence>
<evidence type="ECO:0000259" key="3">
    <source>
        <dbReference type="Pfam" id="PF22803"/>
    </source>
</evidence>
<proteinExistence type="predicted"/>
<feature type="signal peptide" evidence="2">
    <location>
        <begin position="1"/>
        <end position="24"/>
    </location>
</feature>
<feature type="chain" id="PRO_5042519802" evidence="2">
    <location>
        <begin position="25"/>
        <end position="142"/>
    </location>
</feature>
<accession>A0AAI8VME0</accession>
<evidence type="ECO:0000313" key="5">
    <source>
        <dbReference type="Proteomes" id="UP001295740"/>
    </source>
</evidence>
<dbReference type="EMBL" id="CAUWAG010000010">
    <property type="protein sequence ID" value="CAJ2507242.1"/>
    <property type="molecule type" value="Genomic_DNA"/>
</dbReference>
<name>A0AAI8VME0_9PEZI</name>
<dbReference type="InterPro" id="IPR054443">
    <property type="entry name" value="Y3-like_dom"/>
</dbReference>
<reference evidence="4" key="1">
    <citation type="submission" date="2023-10" db="EMBL/GenBank/DDBJ databases">
        <authorList>
            <person name="Hackl T."/>
        </authorList>
    </citation>
    <scope>NUCLEOTIDE SEQUENCE</scope>
</reference>
<keyword evidence="2" id="KW-0732">Signal</keyword>
<feature type="domain" description="Glycan binding protein Y3-like" evidence="3">
    <location>
        <begin position="44"/>
        <end position="116"/>
    </location>
</feature>
<feature type="compositionally biased region" description="Polar residues" evidence="1">
    <location>
        <begin position="108"/>
        <end position="124"/>
    </location>
</feature>
<dbReference type="Pfam" id="PF22803">
    <property type="entry name" value="GBD_Y3"/>
    <property type="match status" value="1"/>
</dbReference>
<feature type="region of interest" description="Disordered" evidence="1">
    <location>
        <begin position="105"/>
        <end position="128"/>
    </location>
</feature>
<organism evidence="4 5">
    <name type="scientific">Anthostomella pinea</name>
    <dbReference type="NCBI Taxonomy" id="933095"/>
    <lineage>
        <taxon>Eukaryota</taxon>
        <taxon>Fungi</taxon>
        <taxon>Dikarya</taxon>
        <taxon>Ascomycota</taxon>
        <taxon>Pezizomycotina</taxon>
        <taxon>Sordariomycetes</taxon>
        <taxon>Xylariomycetidae</taxon>
        <taxon>Xylariales</taxon>
        <taxon>Xylariaceae</taxon>
        <taxon>Anthostomella</taxon>
    </lineage>
</organism>
<dbReference type="Proteomes" id="UP001295740">
    <property type="component" value="Unassembled WGS sequence"/>
</dbReference>
<evidence type="ECO:0000256" key="2">
    <source>
        <dbReference type="SAM" id="SignalP"/>
    </source>
</evidence>
<dbReference type="AlphaFoldDB" id="A0AAI8VME0"/>
<protein>
    <submittedName>
        <fullName evidence="4">Uu.00g084280.m01.CDS01</fullName>
    </submittedName>
</protein>
<keyword evidence="5" id="KW-1185">Reference proteome</keyword>